<dbReference type="Proteomes" id="UP001150879">
    <property type="component" value="Unassembled WGS sequence"/>
</dbReference>
<organism evidence="1 2">
    <name type="scientific">Penicillium cf. griseofulvum</name>
    <dbReference type="NCBI Taxonomy" id="2972120"/>
    <lineage>
        <taxon>Eukaryota</taxon>
        <taxon>Fungi</taxon>
        <taxon>Dikarya</taxon>
        <taxon>Ascomycota</taxon>
        <taxon>Pezizomycotina</taxon>
        <taxon>Eurotiomycetes</taxon>
        <taxon>Eurotiomycetidae</taxon>
        <taxon>Eurotiales</taxon>
        <taxon>Aspergillaceae</taxon>
        <taxon>Penicillium</taxon>
    </lineage>
</organism>
<keyword evidence="2" id="KW-1185">Reference proteome</keyword>
<evidence type="ECO:0000313" key="1">
    <source>
        <dbReference type="EMBL" id="KAJ5205124.1"/>
    </source>
</evidence>
<name>A0A9W9MPH8_9EURO</name>
<reference evidence="1" key="2">
    <citation type="journal article" date="2023" name="IMA Fungus">
        <title>Comparative genomic study of the Penicillium genus elucidates a diverse pangenome and 15 lateral gene transfer events.</title>
        <authorList>
            <person name="Petersen C."/>
            <person name="Sorensen T."/>
            <person name="Nielsen M.R."/>
            <person name="Sondergaard T.E."/>
            <person name="Sorensen J.L."/>
            <person name="Fitzpatrick D.A."/>
            <person name="Frisvad J.C."/>
            <person name="Nielsen K.L."/>
        </authorList>
    </citation>
    <scope>NUCLEOTIDE SEQUENCE</scope>
    <source>
        <strain evidence="1">IBT 16849</strain>
    </source>
</reference>
<evidence type="ECO:0000313" key="2">
    <source>
        <dbReference type="Proteomes" id="UP001150879"/>
    </source>
</evidence>
<reference evidence="1" key="1">
    <citation type="submission" date="2022-11" db="EMBL/GenBank/DDBJ databases">
        <authorList>
            <person name="Petersen C."/>
        </authorList>
    </citation>
    <scope>NUCLEOTIDE SEQUENCE</scope>
    <source>
        <strain evidence="1">IBT 16849</strain>
    </source>
</reference>
<proteinExistence type="predicted"/>
<gene>
    <name evidence="1" type="ORF">N7472_001572</name>
</gene>
<comment type="caution">
    <text evidence="1">The sequence shown here is derived from an EMBL/GenBank/DDBJ whole genome shotgun (WGS) entry which is preliminary data.</text>
</comment>
<protein>
    <submittedName>
        <fullName evidence="1">Uncharacterized protein</fullName>
    </submittedName>
</protein>
<dbReference type="AlphaFoldDB" id="A0A9W9MPH8"/>
<sequence length="65" mass="7297">MAAQGSPWKFLPSSWLTDGLGLPQQQKVTDRAGWILYSLESEVHDGEAMEDRHVVIFIINTDVPD</sequence>
<dbReference type="EMBL" id="JAPQKP010000002">
    <property type="protein sequence ID" value="KAJ5205124.1"/>
    <property type="molecule type" value="Genomic_DNA"/>
</dbReference>
<accession>A0A9W9MPH8</accession>